<dbReference type="EMBL" id="FLQU01000527">
    <property type="protein sequence ID" value="SBS86837.1"/>
    <property type="molecule type" value="Genomic_DNA"/>
</dbReference>
<dbReference type="GO" id="GO:0000049">
    <property type="term" value="F:tRNA binding"/>
    <property type="evidence" value="ECO:0007669"/>
    <property type="project" value="InterPro"/>
</dbReference>
<evidence type="ECO:0000256" key="2">
    <source>
        <dbReference type="ARBA" id="ARBA00022694"/>
    </source>
</evidence>
<reference evidence="5 6" key="2">
    <citation type="submission" date="2016-05" db="EMBL/GenBank/DDBJ databases">
        <authorList>
            <person name="Naeem Raeece"/>
        </authorList>
    </citation>
    <scope>NUCLEOTIDE SEQUENCE [LARGE SCALE GENOMIC DNA]</scope>
</reference>
<accession>A0A1A8W4C0</accession>
<dbReference type="GO" id="GO:0016783">
    <property type="term" value="F:sulfurtransferase activity"/>
    <property type="evidence" value="ECO:0007669"/>
    <property type="project" value="TreeGrafter"/>
</dbReference>
<dbReference type="GO" id="GO:0005829">
    <property type="term" value="C:cytosol"/>
    <property type="evidence" value="ECO:0007669"/>
    <property type="project" value="TreeGrafter"/>
</dbReference>
<evidence type="ECO:0000313" key="3">
    <source>
        <dbReference type="EMBL" id="SBS86837.1"/>
    </source>
</evidence>
<dbReference type="Proteomes" id="UP000078546">
    <property type="component" value="Unassembled WGS sequence"/>
</dbReference>
<keyword evidence="2" id="KW-0819">tRNA processing</keyword>
<dbReference type="VEuPathDB" id="PlasmoDB:PocGH01_12073800"/>
<name>A0A1A8W4C0_PLAOA</name>
<dbReference type="Gene3D" id="3.40.50.620">
    <property type="entry name" value="HUPs"/>
    <property type="match status" value="1"/>
</dbReference>
<sequence>MINRDKLQEGVSDSDKTKANSSLCYKCKKNNAIVYTREKSCKGCFLLLVEYTFKNTLREKCLFKSKIRKNVKAKPQIAEKEAKRNEGENYNGLDAVSEQVSDKHRVIDYEVVNSFKKKSNEEINLKRTEQNEKQVDPMGLQEEKKKTAIAFSGEICSTFLLFLFVKYLKNVKNRKNNFILTNEHCIFSEIIFVDIYQQENYIFNMISTIENIFRAVEENISREDVGKAGKVDHTDEEKMLVLESKNRPYWEHNVNFTNGVFQKKINKVLFTVLRINYFTKEDYKEKFLANYDVIKKEKSYYLNYINELIIYNNILKYCVNENIKYVLFGNNANNISNKSFLYTIFGNGINLPLCTAYIDNRYEDIKFIKPMKDLLNKEIYIYCYYKNITYLHNTTFDGNLLYGAINNILSNLDHKNNTTSIINNTTSSLINLMNYVKKEKGRNEEDQINAYENVEKRIDNRIHNMVNDQDISKNYNSHVVEKKYYSNYVAEEFQRNRIRIHELVTNGRKCSSCFVCLGNKEIPEEKDFIKRMDKVQLTNVKKMKCTNSICSACLSIFSSNANFANLFNVFF</sequence>
<dbReference type="PANTHER" id="PTHR20882">
    <property type="entry name" value="CYTOPLASMIC TRNA 2-THIOLATION PROTEIN 2"/>
    <property type="match status" value="1"/>
</dbReference>
<proteinExistence type="predicted"/>
<gene>
    <name evidence="4" type="ORF">POVCU1_036440</name>
    <name evidence="3" type="ORF">POVCU2_0039430</name>
</gene>
<dbReference type="EMBL" id="FLQV01000672">
    <property type="protein sequence ID" value="SBS97220.1"/>
    <property type="molecule type" value="Genomic_DNA"/>
</dbReference>
<evidence type="ECO:0000256" key="1">
    <source>
        <dbReference type="ARBA" id="ARBA00022490"/>
    </source>
</evidence>
<evidence type="ECO:0008006" key="7">
    <source>
        <dbReference type="Google" id="ProtNLM"/>
    </source>
</evidence>
<organism evidence="3 6">
    <name type="scientific">Plasmodium ovale curtisi</name>
    <dbReference type="NCBI Taxonomy" id="864141"/>
    <lineage>
        <taxon>Eukaryota</taxon>
        <taxon>Sar</taxon>
        <taxon>Alveolata</taxon>
        <taxon>Apicomplexa</taxon>
        <taxon>Aconoidasida</taxon>
        <taxon>Haemosporida</taxon>
        <taxon>Plasmodiidae</taxon>
        <taxon>Plasmodium</taxon>
        <taxon>Plasmodium (Plasmodium)</taxon>
    </lineage>
</organism>
<evidence type="ECO:0000313" key="6">
    <source>
        <dbReference type="Proteomes" id="UP000078560"/>
    </source>
</evidence>
<evidence type="ECO:0000313" key="5">
    <source>
        <dbReference type="Proteomes" id="UP000078546"/>
    </source>
</evidence>
<dbReference type="PANTHER" id="PTHR20882:SF14">
    <property type="entry name" value="CYTOPLASMIC TRNA 2-THIOLATION PROTEIN 2"/>
    <property type="match status" value="1"/>
</dbReference>
<dbReference type="InterPro" id="IPR014729">
    <property type="entry name" value="Rossmann-like_a/b/a_fold"/>
</dbReference>
<keyword evidence="1" id="KW-0963">Cytoplasm</keyword>
<evidence type="ECO:0000313" key="4">
    <source>
        <dbReference type="EMBL" id="SBS97220.1"/>
    </source>
</evidence>
<reference evidence="3" key="1">
    <citation type="submission" date="2016-05" db="EMBL/GenBank/DDBJ databases">
        <authorList>
            <person name="Lavstsen T."/>
            <person name="Jespersen J.S."/>
        </authorList>
    </citation>
    <scope>NUCLEOTIDE SEQUENCE [LARGE SCALE GENOMIC DNA]</scope>
</reference>
<dbReference type="SUPFAM" id="SSF52402">
    <property type="entry name" value="Adenine nucleotide alpha hydrolases-like"/>
    <property type="match status" value="1"/>
</dbReference>
<dbReference type="Proteomes" id="UP000078560">
    <property type="component" value="Unassembled WGS sequence"/>
</dbReference>
<dbReference type="AlphaFoldDB" id="A0A1A8W4C0"/>
<dbReference type="GO" id="GO:0002143">
    <property type="term" value="P:tRNA wobble position uridine thiolation"/>
    <property type="evidence" value="ECO:0007669"/>
    <property type="project" value="TreeGrafter"/>
</dbReference>
<protein>
    <recommendedName>
        <fullName evidence="7">Cytoplasmic tRNA 2-thiolation protein 2</fullName>
    </recommendedName>
</protein>
<dbReference type="InterPro" id="IPR019407">
    <property type="entry name" value="CTU2"/>
</dbReference>